<comment type="caution">
    <text evidence="2">The sequence shown here is derived from an EMBL/GenBank/DDBJ whole genome shotgun (WGS) entry which is preliminary data.</text>
</comment>
<dbReference type="AlphaFoldDB" id="Q1ZL78"/>
<evidence type="ECO:0000313" key="3">
    <source>
        <dbReference type="Proteomes" id="UP000001603"/>
    </source>
</evidence>
<evidence type="ECO:0000313" key="2">
    <source>
        <dbReference type="EMBL" id="EAS62959.1"/>
    </source>
</evidence>
<evidence type="ECO:0000256" key="1">
    <source>
        <dbReference type="SAM" id="MobiDB-lite"/>
    </source>
</evidence>
<protein>
    <submittedName>
        <fullName evidence="2">Uncharacterized protein</fullName>
    </submittedName>
</protein>
<name>Q1ZL78_PHOAS</name>
<sequence>MHQFGAFDLNKPIDGLGNQQGC</sequence>
<gene>
    <name evidence="2" type="ORF">VAS14_22984</name>
</gene>
<proteinExistence type="predicted"/>
<accession>Q1ZL78</accession>
<organism evidence="2 3">
    <name type="scientific">Photobacterium angustum (strain S14 / CCUG 15956)</name>
    <name type="common">Vibrio sp. (strain S14 / CCUG 15956)</name>
    <dbReference type="NCBI Taxonomy" id="314292"/>
    <lineage>
        <taxon>Bacteria</taxon>
        <taxon>Pseudomonadati</taxon>
        <taxon>Pseudomonadota</taxon>
        <taxon>Gammaproteobacteria</taxon>
        <taxon>Vibrionales</taxon>
        <taxon>Vibrionaceae</taxon>
        <taxon>Photobacterium</taxon>
    </lineage>
</organism>
<reference evidence="2 3" key="1">
    <citation type="journal article" date="2009" name="Proc. Natl. Acad. Sci. U.S.A.">
        <title>The genomic basis of trophic strategy in marine bacteria.</title>
        <authorList>
            <person name="Lauro F.M."/>
            <person name="McDougald D."/>
            <person name="Thomas T."/>
            <person name="Williams T.J."/>
            <person name="Egan S."/>
            <person name="Rice S."/>
            <person name="DeMaere M.Z."/>
            <person name="Ting L."/>
            <person name="Ertan H."/>
            <person name="Johnson J."/>
            <person name="Ferriera S."/>
            <person name="Lapidus A."/>
            <person name="Anderson I."/>
            <person name="Kyrpides N."/>
            <person name="Munk A.C."/>
            <person name="Detter C."/>
            <person name="Han C.S."/>
            <person name="Brown M.V."/>
            <person name="Robb F.T."/>
            <person name="Kjelleberg S."/>
            <person name="Cavicchioli R."/>
        </authorList>
    </citation>
    <scope>NUCLEOTIDE SEQUENCE [LARGE SCALE GENOMIC DNA]</scope>
    <source>
        <strain evidence="2 3">S14</strain>
    </source>
</reference>
<dbReference type="EMBL" id="AAOJ01000012">
    <property type="protein sequence ID" value="EAS62959.1"/>
    <property type="molecule type" value="Genomic_DNA"/>
</dbReference>
<dbReference type="HOGENOM" id="CLU_3424877_0_0_6"/>
<feature type="region of interest" description="Disordered" evidence="1">
    <location>
        <begin position="1"/>
        <end position="22"/>
    </location>
</feature>
<dbReference type="Proteomes" id="UP000001603">
    <property type="component" value="Unassembled WGS sequence"/>
</dbReference>